<gene>
    <name evidence="1" type="ORF">C0V82_04785</name>
</gene>
<dbReference type="AlphaFoldDB" id="A0A2K9NAQ6"/>
<dbReference type="RefSeq" id="WP_102111340.1">
    <property type="nucleotide sequence ID" value="NZ_BMGN01000003.1"/>
</dbReference>
<dbReference type="EMBL" id="CP025611">
    <property type="protein sequence ID" value="AUN29616.1"/>
    <property type="molecule type" value="Genomic_DNA"/>
</dbReference>
<reference evidence="1 2" key="1">
    <citation type="submission" date="2017-12" db="EMBL/GenBank/DDBJ databases">
        <title>Genomes of bacteria within cyanobacterial aggregates.</title>
        <authorList>
            <person name="Cai H."/>
        </authorList>
    </citation>
    <scope>NUCLEOTIDE SEQUENCE [LARGE SCALE GENOMIC DNA]</scope>
    <source>
        <strain evidence="1 2">TH16</strain>
    </source>
</reference>
<keyword evidence="2" id="KW-1185">Reference proteome</keyword>
<protein>
    <submittedName>
        <fullName evidence="1">Uncharacterized protein</fullName>
    </submittedName>
</protein>
<organism evidence="1 2">
    <name type="scientific">Niveispirillum cyanobacteriorum</name>
    <dbReference type="NCBI Taxonomy" id="1612173"/>
    <lineage>
        <taxon>Bacteria</taxon>
        <taxon>Pseudomonadati</taxon>
        <taxon>Pseudomonadota</taxon>
        <taxon>Alphaproteobacteria</taxon>
        <taxon>Rhodospirillales</taxon>
        <taxon>Azospirillaceae</taxon>
        <taxon>Niveispirillum</taxon>
    </lineage>
</organism>
<dbReference type="KEGG" id="ncb:C0V82_04785"/>
<dbReference type="OrthoDB" id="7584850at2"/>
<proteinExistence type="predicted"/>
<name>A0A2K9NAQ6_9PROT</name>
<sequence>MTNQAFSIETSRHQAGLAVADGQGFRFFSAHPLFSSLDGRHFNSVAAVEKAARRRENEARHAGRRQDSRGQIFRSWGLKAEAVA</sequence>
<evidence type="ECO:0000313" key="2">
    <source>
        <dbReference type="Proteomes" id="UP000234752"/>
    </source>
</evidence>
<evidence type="ECO:0000313" key="1">
    <source>
        <dbReference type="EMBL" id="AUN29616.1"/>
    </source>
</evidence>
<accession>A0A2K9NAQ6</accession>
<dbReference type="Proteomes" id="UP000234752">
    <property type="component" value="Chromosome eg_1"/>
</dbReference>